<dbReference type="HOGENOM" id="CLU_1433127_0_0_4"/>
<dbReference type="EMBL" id="AGAY01000020">
    <property type="protein sequence ID" value="EGY53234.1"/>
    <property type="molecule type" value="Genomic_DNA"/>
</dbReference>
<dbReference type="STRING" id="1032488.HMPREF9371_0532"/>
<keyword evidence="1" id="KW-0732">Signal</keyword>
<comment type="caution">
    <text evidence="2">The sequence shown here is derived from an EMBL/GenBank/DDBJ whole genome shotgun (WGS) entry which is preliminary data.</text>
</comment>
<protein>
    <recommendedName>
        <fullName evidence="4">Periplasmic protein</fullName>
    </recommendedName>
</protein>
<keyword evidence="3" id="KW-1185">Reference proteome</keyword>
<dbReference type="Proteomes" id="UP000003019">
    <property type="component" value="Unassembled WGS sequence"/>
</dbReference>
<evidence type="ECO:0000313" key="3">
    <source>
        <dbReference type="Proteomes" id="UP000003019"/>
    </source>
</evidence>
<organism evidence="2 3">
    <name type="scientific">Neisseria shayeganii 871</name>
    <dbReference type="NCBI Taxonomy" id="1032488"/>
    <lineage>
        <taxon>Bacteria</taxon>
        <taxon>Pseudomonadati</taxon>
        <taxon>Pseudomonadota</taxon>
        <taxon>Betaproteobacteria</taxon>
        <taxon>Neisseriales</taxon>
        <taxon>Neisseriaceae</taxon>
        <taxon>Neisseria</taxon>
    </lineage>
</organism>
<evidence type="ECO:0008006" key="4">
    <source>
        <dbReference type="Google" id="ProtNLM"/>
    </source>
</evidence>
<dbReference type="AlphaFoldDB" id="G4CFZ3"/>
<reference evidence="2 3" key="1">
    <citation type="submission" date="2011-05" db="EMBL/GenBank/DDBJ databases">
        <authorList>
            <person name="Muzny D."/>
            <person name="Qin X."/>
            <person name="Deng J."/>
            <person name="Jiang H."/>
            <person name="Liu Y."/>
            <person name="Qu J."/>
            <person name="Song X.-Z."/>
            <person name="Zhang L."/>
            <person name="Thornton R."/>
            <person name="Coyle M."/>
            <person name="Francisco L."/>
            <person name="Jackson L."/>
            <person name="Javaid M."/>
            <person name="Korchina V."/>
            <person name="Kovar C."/>
            <person name="Mata R."/>
            <person name="Mathew T."/>
            <person name="Ngo R."/>
            <person name="Nguyen L."/>
            <person name="Nguyen N."/>
            <person name="Okwuonu G."/>
            <person name="Ongeri F."/>
            <person name="Pham C."/>
            <person name="Simmons D."/>
            <person name="Wilczek-Boney K."/>
            <person name="Hale W."/>
            <person name="Jakkamsetti A."/>
            <person name="Pham P."/>
            <person name="Ruth R."/>
            <person name="San Lucas F."/>
            <person name="Warren J."/>
            <person name="Zhang J."/>
            <person name="Zhao Z."/>
            <person name="Zhou C."/>
            <person name="Zhu D."/>
            <person name="Lee S."/>
            <person name="Bess C."/>
            <person name="Blankenburg K."/>
            <person name="Forbes L."/>
            <person name="Fu Q."/>
            <person name="Gubbala S."/>
            <person name="Hirani K."/>
            <person name="Jayaseelan J.C."/>
            <person name="Lara F."/>
            <person name="Munidasa M."/>
            <person name="Palculict T."/>
            <person name="Patil S."/>
            <person name="Pu L.-L."/>
            <person name="Saada N."/>
            <person name="Tang L."/>
            <person name="Weissenberger G."/>
            <person name="Zhu Y."/>
            <person name="Hemphill L."/>
            <person name="Shang Y."/>
            <person name="Youmans B."/>
            <person name="Ayvaz T."/>
            <person name="Ross M."/>
            <person name="Santibanez J."/>
            <person name="Aqrawi P."/>
            <person name="Gross S."/>
            <person name="Joshi V."/>
            <person name="Fowler G."/>
            <person name="Nazareth L."/>
            <person name="Reid J."/>
            <person name="Worley K."/>
            <person name="Petrosino J."/>
            <person name="Highlander S."/>
            <person name="Gibbs R."/>
        </authorList>
    </citation>
    <scope>NUCLEOTIDE SEQUENCE [LARGE SCALE GENOMIC DNA]</scope>
    <source>
        <strain evidence="2 3">871</strain>
    </source>
</reference>
<feature type="signal peptide" evidence="1">
    <location>
        <begin position="1"/>
        <end position="22"/>
    </location>
</feature>
<gene>
    <name evidence="2" type="ORF">HMPREF9371_0532</name>
</gene>
<evidence type="ECO:0000256" key="1">
    <source>
        <dbReference type="SAM" id="SignalP"/>
    </source>
</evidence>
<accession>G4CFZ3</accession>
<evidence type="ECO:0000313" key="2">
    <source>
        <dbReference type="EMBL" id="EGY53234.1"/>
    </source>
</evidence>
<sequence length="189" mass="22329">MTLRSYLLFIPLALGLSAQAWADTNAEKIRFVRGLYTEQARHYDRNTGHEVGQYKDAVEKYADTQLAAAYKQARDYDRRLERVQPHSWEIHCLGGGSYMFGGAEEPELNIRRDYSVMTDGRVKVKFNLTHFLESKTVTVYYTLRRHGRSFRVVDMEIKFPTQDRVWHTPSYRDELNRCVRNLRREFRLG</sequence>
<dbReference type="RefSeq" id="WP_009118226.1">
    <property type="nucleotide sequence ID" value="NZ_JH164926.1"/>
</dbReference>
<feature type="chain" id="PRO_5003461867" description="Periplasmic protein" evidence="1">
    <location>
        <begin position="23"/>
        <end position="189"/>
    </location>
</feature>
<name>G4CFZ3_9NEIS</name>
<dbReference type="OrthoDB" id="9983630at2"/>
<proteinExistence type="predicted"/>